<keyword evidence="3" id="KW-1185">Reference proteome</keyword>
<accession>A0A813G746</accession>
<gene>
    <name evidence="2" type="ORF">PGLA1383_LOCUS39507</name>
</gene>
<protein>
    <submittedName>
        <fullName evidence="2">Uncharacterized protein</fullName>
    </submittedName>
</protein>
<dbReference type="AlphaFoldDB" id="A0A813G746"/>
<name>A0A813G746_POLGL</name>
<proteinExistence type="predicted"/>
<dbReference type="EMBL" id="CAJNNV010027864">
    <property type="protein sequence ID" value="CAE8621990.1"/>
    <property type="molecule type" value="Genomic_DNA"/>
</dbReference>
<feature type="compositionally biased region" description="Low complexity" evidence="1">
    <location>
        <begin position="156"/>
        <end position="167"/>
    </location>
</feature>
<sequence length="181" mass="20140">MGRFRHGSRTTFEADCWHGELHQRGRILFATACHCLPKRPFLQLVAAAPGPQYYRGARVSSFYDHACGALPDVASKMRAHPNWSKPTVVSGMTEQAKKKVAQTTAAVFDKELREDKLCRNSEKKAPSQLFEDEAAEGTDVPKRNFRPRADTEDPTAAELQRRAAAAEALEERSAASLQRSL</sequence>
<feature type="compositionally biased region" description="Basic and acidic residues" evidence="1">
    <location>
        <begin position="139"/>
        <end position="151"/>
    </location>
</feature>
<evidence type="ECO:0000256" key="1">
    <source>
        <dbReference type="SAM" id="MobiDB-lite"/>
    </source>
</evidence>
<evidence type="ECO:0000313" key="3">
    <source>
        <dbReference type="Proteomes" id="UP000654075"/>
    </source>
</evidence>
<reference evidence="2" key="1">
    <citation type="submission" date="2021-02" db="EMBL/GenBank/DDBJ databases">
        <authorList>
            <person name="Dougan E. K."/>
            <person name="Rhodes N."/>
            <person name="Thang M."/>
            <person name="Chan C."/>
        </authorList>
    </citation>
    <scope>NUCLEOTIDE SEQUENCE</scope>
</reference>
<feature type="region of interest" description="Disordered" evidence="1">
    <location>
        <begin position="118"/>
        <end position="181"/>
    </location>
</feature>
<evidence type="ECO:0000313" key="2">
    <source>
        <dbReference type="EMBL" id="CAE8621990.1"/>
    </source>
</evidence>
<dbReference type="Proteomes" id="UP000654075">
    <property type="component" value="Unassembled WGS sequence"/>
</dbReference>
<comment type="caution">
    <text evidence="2">The sequence shown here is derived from an EMBL/GenBank/DDBJ whole genome shotgun (WGS) entry which is preliminary data.</text>
</comment>
<organism evidence="2 3">
    <name type="scientific">Polarella glacialis</name>
    <name type="common">Dinoflagellate</name>
    <dbReference type="NCBI Taxonomy" id="89957"/>
    <lineage>
        <taxon>Eukaryota</taxon>
        <taxon>Sar</taxon>
        <taxon>Alveolata</taxon>
        <taxon>Dinophyceae</taxon>
        <taxon>Suessiales</taxon>
        <taxon>Suessiaceae</taxon>
        <taxon>Polarella</taxon>
    </lineage>
</organism>